<sequence length="128" mass="15583">MEDVLKEAWWVSLRDGEFREEEKRLVEALLKQHETERENEALEEVGRFIGTKLSALRQTFLREWMDCLGSWWVPFCLTRVWRWCGEQLVWPFLHEENEADRLTADELRECCRPRKLKDPLRRIRSFGM</sequence>
<dbReference type="VEuPathDB" id="CryptoDB:Cvel_15562"/>
<dbReference type="EMBL" id="CDMZ01000173">
    <property type="protein sequence ID" value="CEM08380.1"/>
    <property type="molecule type" value="Genomic_DNA"/>
</dbReference>
<protein>
    <submittedName>
        <fullName evidence="1">Uncharacterized protein</fullName>
    </submittedName>
</protein>
<dbReference type="AlphaFoldDB" id="A0A0G4F7K4"/>
<name>A0A0G4F7K4_9ALVE</name>
<gene>
    <name evidence="1" type="ORF">Cvel_15562</name>
</gene>
<accession>A0A0G4F7K4</accession>
<proteinExistence type="predicted"/>
<reference evidence="1" key="1">
    <citation type="submission" date="2014-11" db="EMBL/GenBank/DDBJ databases">
        <authorList>
            <person name="Otto D Thomas"/>
            <person name="Naeem Raeece"/>
        </authorList>
    </citation>
    <scope>NUCLEOTIDE SEQUENCE</scope>
</reference>
<evidence type="ECO:0000313" key="1">
    <source>
        <dbReference type="EMBL" id="CEM08380.1"/>
    </source>
</evidence>
<organism evidence="1">
    <name type="scientific">Chromera velia CCMP2878</name>
    <dbReference type="NCBI Taxonomy" id="1169474"/>
    <lineage>
        <taxon>Eukaryota</taxon>
        <taxon>Sar</taxon>
        <taxon>Alveolata</taxon>
        <taxon>Colpodellida</taxon>
        <taxon>Chromeraceae</taxon>
        <taxon>Chromera</taxon>
    </lineage>
</organism>